<organism evidence="2 3">
    <name type="scientific">Schistosoma japonicum</name>
    <name type="common">Blood fluke</name>
    <dbReference type="NCBI Taxonomy" id="6182"/>
    <lineage>
        <taxon>Eukaryota</taxon>
        <taxon>Metazoa</taxon>
        <taxon>Spiralia</taxon>
        <taxon>Lophotrochozoa</taxon>
        <taxon>Platyhelminthes</taxon>
        <taxon>Trematoda</taxon>
        <taxon>Digenea</taxon>
        <taxon>Strigeidida</taxon>
        <taxon>Schistosomatoidea</taxon>
        <taxon>Schistosomatidae</taxon>
        <taxon>Schistosoma</taxon>
    </lineage>
</organism>
<dbReference type="STRING" id="6182.A0A4Z2DJN8"/>
<dbReference type="Proteomes" id="UP000311919">
    <property type="component" value="Unassembled WGS sequence"/>
</dbReference>
<feature type="compositionally biased region" description="Acidic residues" evidence="1">
    <location>
        <begin position="423"/>
        <end position="443"/>
    </location>
</feature>
<feature type="compositionally biased region" description="Polar residues" evidence="1">
    <location>
        <begin position="459"/>
        <end position="474"/>
    </location>
</feature>
<accession>A0A4Z2DJN8</accession>
<gene>
    <name evidence="2" type="ORF">EWB00_000185</name>
</gene>
<dbReference type="EMBL" id="SKCS01000106">
    <property type="protein sequence ID" value="TNN16734.1"/>
    <property type="molecule type" value="Genomic_DNA"/>
</dbReference>
<proteinExistence type="predicted"/>
<sequence>MGYSELIGVDVVKELQFYVERQVRDIESQRKLSRNSPDSLNKLAINLTSGIYPIDRRSANLVSKAVKNLYNELDQVILCTLRRPDIEKMRTTAIMRNFERTVRDLCNQYVEKVSTMIGHPSIPSIKLGSVYAWAREQSGVNFNNLQVCSDLRRNRLRLCRKLCRLVHLSKSSKQRNQSHPALVDLRHDLMKIRSRVTTAKISTEKPVFPSSDNTFVSFEKPIVQSKLAAVFGKLTDQITDLLLPISHLIPGISTVKSADDAAKRRESLRAQVLLAIQGFYSHFNETTEDNIYEFKQNNSVHDDDNPMNPSYDLSDAFDSGSDDNDIFGSKLSIKLNPAAVQASLDRYDHFNWNKQKQRCSLNRSKEHVVEQQPANVQQPTSKCIKPPTTRGKIELTEMTVDNTNIKRPIETNDEVQLTNDVSMESDSEVTRTEEDEDNEETNQPDDYQEKSNNSEHFNKSTTRSHSNSKVSSGFTRKHTKRSLRLRHSRTPSDASCSEGEVLSDTEEDRDLTDNDDLVEADDVGVHEKMKSISVTDSQNDLVRLMHDPLKADTPISDVDLTELEIMDEWGLPTVSSSTNRLDTSIALSDISLPAEELKIDSNGKVNEMKLKNDQEITQLFNESLEFCAKHLHDLIIQAENGVVDKFTKTVKQNCIATIKPSQLQSTICLSPELEASIERTSTAFKEHINSVLTNLLHTVSSRKSSSKLINGNSKSRNKHASTTAARRQQMASRRGSRLRGMLLAYQQDAVKKRLTSKNFD</sequence>
<feature type="compositionally biased region" description="Polar residues" evidence="1">
    <location>
        <begin position="703"/>
        <end position="726"/>
    </location>
</feature>
<protein>
    <submittedName>
        <fullName evidence="2">Uncharacterized protein</fullName>
    </submittedName>
</protein>
<feature type="compositionally biased region" description="Polar residues" evidence="1">
    <location>
        <begin position="372"/>
        <end position="381"/>
    </location>
</feature>
<reference evidence="2 3" key="1">
    <citation type="submission" date="2019-03" db="EMBL/GenBank/DDBJ databases">
        <title>An improved genome assembly of the fluke Schistosoma japonicum.</title>
        <authorList>
            <person name="Hu W."/>
            <person name="Luo F."/>
            <person name="Yin M."/>
            <person name="Mo X."/>
            <person name="Sun C."/>
            <person name="Wu Q."/>
            <person name="Zhu B."/>
            <person name="Xiang M."/>
            <person name="Wang J."/>
            <person name="Wang Y."/>
            <person name="Zhang T."/>
            <person name="Xu B."/>
            <person name="Zheng H."/>
            <person name="Feng Z."/>
        </authorList>
    </citation>
    <scope>NUCLEOTIDE SEQUENCE [LARGE SCALE GENOMIC DNA]</scope>
    <source>
        <strain evidence="2">HuSjv2</strain>
        <tissue evidence="2">Worms</tissue>
    </source>
</reference>
<feature type="compositionally biased region" description="Basic residues" evidence="1">
    <location>
        <begin position="475"/>
        <end position="489"/>
    </location>
</feature>
<feature type="region of interest" description="Disordered" evidence="1">
    <location>
        <begin position="404"/>
        <end position="514"/>
    </location>
</feature>
<feature type="compositionally biased region" description="Basic and acidic residues" evidence="1">
    <location>
        <begin position="447"/>
        <end position="458"/>
    </location>
</feature>
<feature type="region of interest" description="Disordered" evidence="1">
    <location>
        <begin position="364"/>
        <end position="390"/>
    </location>
</feature>
<dbReference type="OrthoDB" id="6246380at2759"/>
<feature type="compositionally biased region" description="Acidic residues" evidence="1">
    <location>
        <begin position="501"/>
        <end position="514"/>
    </location>
</feature>
<comment type="caution">
    <text evidence="2">The sequence shown here is derived from an EMBL/GenBank/DDBJ whole genome shotgun (WGS) entry which is preliminary data.</text>
</comment>
<feature type="region of interest" description="Disordered" evidence="1">
    <location>
        <begin position="703"/>
        <end position="737"/>
    </location>
</feature>
<evidence type="ECO:0000256" key="1">
    <source>
        <dbReference type="SAM" id="MobiDB-lite"/>
    </source>
</evidence>
<evidence type="ECO:0000313" key="3">
    <source>
        <dbReference type="Proteomes" id="UP000311919"/>
    </source>
</evidence>
<keyword evidence="3" id="KW-1185">Reference proteome</keyword>
<name>A0A4Z2DJN8_SCHJA</name>
<dbReference type="AlphaFoldDB" id="A0A4Z2DJN8"/>
<evidence type="ECO:0000313" key="2">
    <source>
        <dbReference type="EMBL" id="TNN16734.1"/>
    </source>
</evidence>